<proteinExistence type="predicted"/>
<dbReference type="PROSITE" id="PS50181">
    <property type="entry name" value="FBOX"/>
    <property type="match status" value="1"/>
</dbReference>
<organism evidence="2 3">
    <name type="scientific">Diversispora eburnea</name>
    <dbReference type="NCBI Taxonomy" id="1213867"/>
    <lineage>
        <taxon>Eukaryota</taxon>
        <taxon>Fungi</taxon>
        <taxon>Fungi incertae sedis</taxon>
        <taxon>Mucoromycota</taxon>
        <taxon>Glomeromycotina</taxon>
        <taxon>Glomeromycetes</taxon>
        <taxon>Diversisporales</taxon>
        <taxon>Diversisporaceae</taxon>
        <taxon>Diversispora</taxon>
    </lineage>
</organism>
<name>A0A9N8VY84_9GLOM</name>
<gene>
    <name evidence="2" type="ORF">DEBURN_LOCUS3138</name>
</gene>
<dbReference type="Pfam" id="PF12937">
    <property type="entry name" value="F-box-like"/>
    <property type="match status" value="1"/>
</dbReference>
<dbReference type="SUPFAM" id="SSF81383">
    <property type="entry name" value="F-box domain"/>
    <property type="match status" value="1"/>
</dbReference>
<protein>
    <submittedName>
        <fullName evidence="2">8853_t:CDS:1</fullName>
    </submittedName>
</protein>
<dbReference type="InterPro" id="IPR001810">
    <property type="entry name" value="F-box_dom"/>
</dbReference>
<dbReference type="Proteomes" id="UP000789706">
    <property type="component" value="Unassembled WGS sequence"/>
</dbReference>
<dbReference type="EMBL" id="CAJVPK010000190">
    <property type="protein sequence ID" value="CAG8470550.1"/>
    <property type="molecule type" value="Genomic_DNA"/>
</dbReference>
<reference evidence="2" key="1">
    <citation type="submission" date="2021-06" db="EMBL/GenBank/DDBJ databases">
        <authorList>
            <person name="Kallberg Y."/>
            <person name="Tangrot J."/>
            <person name="Rosling A."/>
        </authorList>
    </citation>
    <scope>NUCLEOTIDE SEQUENCE</scope>
    <source>
        <strain evidence="2">AZ414A</strain>
    </source>
</reference>
<dbReference type="AlphaFoldDB" id="A0A9N8VY84"/>
<evidence type="ECO:0000259" key="1">
    <source>
        <dbReference type="PROSITE" id="PS50181"/>
    </source>
</evidence>
<evidence type="ECO:0000313" key="3">
    <source>
        <dbReference type="Proteomes" id="UP000789706"/>
    </source>
</evidence>
<sequence>MISNLPNEIILKIFKEIRYETNSFRYLWKIRTTCKRWHELIPVAVKDLVFERFNSDVNIEVRLEFSQKSIYFLSKLENFSDKCIFILQRSEKPLPASEQDLTNNSLHAVTNTSLDISDTNTSNIIYLNNGSPTTNSNIFMDSTLLENNTIPVARYGETCCAVHIEMCAEINGSLPYGWRTKGYFPTILLPNENFRFIKETKFSMGVVIQYRLFPCFNELVEDVFQLPRLDHINHNRNT</sequence>
<comment type="caution">
    <text evidence="2">The sequence shown here is derived from an EMBL/GenBank/DDBJ whole genome shotgun (WGS) entry which is preliminary data.</text>
</comment>
<dbReference type="OrthoDB" id="2409884at2759"/>
<keyword evidence="3" id="KW-1185">Reference proteome</keyword>
<accession>A0A9N8VY84</accession>
<dbReference type="InterPro" id="IPR036047">
    <property type="entry name" value="F-box-like_dom_sf"/>
</dbReference>
<feature type="domain" description="F-box" evidence="1">
    <location>
        <begin position="1"/>
        <end position="53"/>
    </location>
</feature>
<dbReference type="CDD" id="cd09917">
    <property type="entry name" value="F-box_SF"/>
    <property type="match status" value="1"/>
</dbReference>
<evidence type="ECO:0000313" key="2">
    <source>
        <dbReference type="EMBL" id="CAG8470550.1"/>
    </source>
</evidence>